<comment type="catalytic activity">
    <reaction evidence="4">
        <text>N(2)-acetyl-L-ornithine + 2-oxoglutarate = N-acetyl-L-glutamate 5-semialdehyde + L-glutamate</text>
        <dbReference type="Rhea" id="RHEA:18049"/>
        <dbReference type="ChEBI" id="CHEBI:16810"/>
        <dbReference type="ChEBI" id="CHEBI:29123"/>
        <dbReference type="ChEBI" id="CHEBI:29985"/>
        <dbReference type="ChEBI" id="CHEBI:57805"/>
        <dbReference type="EC" id="2.6.1.11"/>
    </reaction>
</comment>
<dbReference type="GO" id="GO:0042802">
    <property type="term" value="F:identical protein binding"/>
    <property type="evidence" value="ECO:0007669"/>
    <property type="project" value="TreeGrafter"/>
</dbReference>
<dbReference type="OrthoDB" id="9801052at2"/>
<evidence type="ECO:0000313" key="6">
    <source>
        <dbReference type="Proteomes" id="UP000199233"/>
    </source>
</evidence>
<dbReference type="Gene3D" id="3.90.1150.10">
    <property type="entry name" value="Aspartate Aminotransferase, domain 1"/>
    <property type="match status" value="1"/>
</dbReference>
<keyword evidence="4" id="KW-0963">Cytoplasm</keyword>
<protein>
    <recommendedName>
        <fullName evidence="4">Acetylornithine aminotransferase</fullName>
        <shortName evidence="4">ACOAT</shortName>
        <ecNumber evidence="4">2.6.1.11</ecNumber>
    </recommendedName>
</protein>
<dbReference type="SUPFAM" id="SSF53383">
    <property type="entry name" value="PLP-dependent transferases"/>
    <property type="match status" value="1"/>
</dbReference>
<keyword evidence="4" id="KW-0055">Arginine biosynthesis</keyword>
<feature type="binding site" evidence="4">
    <location>
        <position position="281"/>
    </location>
    <ligand>
        <name>pyridoxal 5'-phosphate</name>
        <dbReference type="ChEBI" id="CHEBI:597326"/>
    </ligand>
</feature>
<dbReference type="Pfam" id="PF00202">
    <property type="entry name" value="Aminotran_3"/>
    <property type="match status" value="1"/>
</dbReference>
<comment type="subcellular location">
    <subcellularLocation>
        <location evidence="4">Cytoplasm</location>
    </subcellularLocation>
</comment>
<comment type="miscellaneous">
    <text evidence="4">May also have succinyldiaminopimelate aminotransferase activity, thus carrying out the corresponding step in lysine biosynthesis.</text>
</comment>
<dbReference type="AlphaFoldDB" id="A0A1H9KHN8"/>
<keyword evidence="1 4" id="KW-0032">Aminotransferase</keyword>
<dbReference type="InterPro" id="IPR015421">
    <property type="entry name" value="PyrdxlP-dep_Trfase_major"/>
</dbReference>
<reference evidence="5 6" key="1">
    <citation type="submission" date="2016-10" db="EMBL/GenBank/DDBJ databases">
        <authorList>
            <person name="de Groot N.N."/>
        </authorList>
    </citation>
    <scope>NUCLEOTIDE SEQUENCE [LARGE SCALE GENOMIC DNA]</scope>
    <source>
        <strain evidence="5 6">DSM 25927</strain>
    </source>
</reference>
<feature type="binding site" evidence="4">
    <location>
        <begin position="105"/>
        <end position="106"/>
    </location>
    <ligand>
        <name>pyridoxal 5'-phosphate</name>
        <dbReference type="ChEBI" id="CHEBI:597326"/>
    </ligand>
</feature>
<dbReference type="EC" id="2.6.1.11" evidence="4"/>
<dbReference type="PANTHER" id="PTHR11986:SF113">
    <property type="entry name" value="SUCCINYLORNITHINE TRANSAMINASE"/>
    <property type="match status" value="1"/>
</dbReference>
<dbReference type="PROSITE" id="PS00600">
    <property type="entry name" value="AA_TRANSFER_CLASS_3"/>
    <property type="match status" value="1"/>
</dbReference>
<keyword evidence="3 4" id="KW-0663">Pyridoxal phosphate</keyword>
<feature type="modified residue" description="N6-(pyridoxal phosphate)lysine" evidence="4">
    <location>
        <position position="252"/>
    </location>
</feature>
<dbReference type="GO" id="GO:0003992">
    <property type="term" value="F:N2-acetyl-L-ornithine:2-oxoglutarate 5-aminotransferase activity"/>
    <property type="evidence" value="ECO:0007669"/>
    <property type="project" value="UniProtKB-UniRule"/>
</dbReference>
<feature type="binding site" evidence="4">
    <location>
        <position position="141"/>
    </location>
    <ligand>
        <name>N(2)-acetyl-L-ornithine</name>
        <dbReference type="ChEBI" id="CHEBI:57805"/>
    </ligand>
</feature>
<dbReference type="UniPathway" id="UPA00068">
    <property type="reaction ID" value="UER00109"/>
</dbReference>
<accession>A0A1H9KHN8</accession>
<dbReference type="NCBIfam" id="TIGR03246">
    <property type="entry name" value="arg_catab_astC"/>
    <property type="match status" value="1"/>
</dbReference>
<dbReference type="NCBIfam" id="NF002325">
    <property type="entry name" value="PRK01278.1"/>
    <property type="match status" value="1"/>
</dbReference>
<dbReference type="GO" id="GO:0005737">
    <property type="term" value="C:cytoplasm"/>
    <property type="evidence" value="ECO:0007669"/>
    <property type="project" value="UniProtKB-SubCell"/>
</dbReference>
<dbReference type="InterPro" id="IPR017652">
    <property type="entry name" value="Ac/SucOrn_transaminase_bac"/>
</dbReference>
<dbReference type="HAMAP" id="MF_01107">
    <property type="entry name" value="ArgD_aminotrans_3"/>
    <property type="match status" value="1"/>
</dbReference>
<organism evidence="5 6">
    <name type="scientific">Solimonas aquatica</name>
    <dbReference type="NCBI Taxonomy" id="489703"/>
    <lineage>
        <taxon>Bacteria</taxon>
        <taxon>Pseudomonadati</taxon>
        <taxon>Pseudomonadota</taxon>
        <taxon>Gammaproteobacteria</taxon>
        <taxon>Nevskiales</taxon>
        <taxon>Nevskiaceae</taxon>
        <taxon>Solimonas</taxon>
    </lineage>
</organism>
<feature type="binding site" evidence="4">
    <location>
        <position position="280"/>
    </location>
    <ligand>
        <name>N(2)-acetyl-L-ornithine</name>
        <dbReference type="ChEBI" id="CHEBI:57805"/>
    </ligand>
</feature>
<gene>
    <name evidence="4" type="primary">argD</name>
    <name evidence="5" type="ORF">SAMN04488038_113107</name>
</gene>
<keyword evidence="2 4" id="KW-0808">Transferase</keyword>
<comment type="subunit">
    <text evidence="4">Homodimer.</text>
</comment>
<evidence type="ECO:0000256" key="3">
    <source>
        <dbReference type="ARBA" id="ARBA00022898"/>
    </source>
</evidence>
<proteinExistence type="inferred from homology"/>
<dbReference type="CDD" id="cd00610">
    <property type="entry name" value="OAT_like"/>
    <property type="match status" value="1"/>
</dbReference>
<sequence length="401" mass="42898">MSTSVTRQTFDQVMVPNYNPAEIIPVRGQGSRWWDRDNRDYLDFAGGIAVCVLGHAHPAMVQALHEQSQKLWHLSNVLTNEPALKLAQRLTELTFADRVFFCNSGAEANEAAFKLARRYGNTSSGGRKNKIISFFNAFHGRTLFTVCVGGQAKYTQGFEPLPGGIQHLPFNDVAALEAAMSDEVCAVVLEPVQGEGGVLPATREFVRAARALCDKHKALLIFDEVQTGNARSGTLYAYQQYGVQPDVLTTAKGLGGGFPIGAMLATEAAAQALAFGTHGSTYGGNPLACAVAGAVLEELVKPELLANVQARSQQLREGLTQIGERYGQFSAPRGMGLLLGAPLTDSWKGRAKDIVNAGLKQGVWLLVAGPDVLRFAPALNISAADMAEGLARLDRACAALK</sequence>
<dbReference type="InterPro" id="IPR049704">
    <property type="entry name" value="Aminotrans_3_PPA_site"/>
</dbReference>
<comment type="cofactor">
    <cofactor evidence="4">
        <name>pyridoxal 5'-phosphate</name>
        <dbReference type="ChEBI" id="CHEBI:597326"/>
    </cofactor>
    <text evidence="4">Binds 1 pyridoxal phosphate per subunit.</text>
</comment>
<dbReference type="NCBIfam" id="NF003468">
    <property type="entry name" value="PRK05093.1"/>
    <property type="match status" value="1"/>
</dbReference>
<dbReference type="GO" id="GO:0006526">
    <property type="term" value="P:L-arginine biosynthetic process"/>
    <property type="evidence" value="ECO:0007669"/>
    <property type="project" value="UniProtKB-UniRule"/>
</dbReference>
<keyword evidence="6" id="KW-1185">Reference proteome</keyword>
<dbReference type="InterPro" id="IPR005814">
    <property type="entry name" value="Aminotrans_3"/>
</dbReference>
<evidence type="ECO:0000313" key="5">
    <source>
        <dbReference type="EMBL" id="SEQ98353.1"/>
    </source>
</evidence>
<dbReference type="NCBIfam" id="TIGR00707">
    <property type="entry name" value="argD"/>
    <property type="match status" value="1"/>
</dbReference>
<dbReference type="Gene3D" id="3.40.640.10">
    <property type="entry name" value="Type I PLP-dependent aspartate aminotransferase-like (Major domain)"/>
    <property type="match status" value="1"/>
</dbReference>
<evidence type="ECO:0000256" key="2">
    <source>
        <dbReference type="ARBA" id="ARBA00022679"/>
    </source>
</evidence>
<dbReference type="STRING" id="489703.SAMN04488038_113107"/>
<dbReference type="EMBL" id="FOFS01000013">
    <property type="protein sequence ID" value="SEQ98353.1"/>
    <property type="molecule type" value="Genomic_DNA"/>
</dbReference>
<evidence type="ECO:0000256" key="4">
    <source>
        <dbReference type="HAMAP-Rule" id="MF_01107"/>
    </source>
</evidence>
<feature type="binding site" evidence="4">
    <location>
        <begin position="223"/>
        <end position="226"/>
    </location>
    <ligand>
        <name>pyridoxal 5'-phosphate</name>
        <dbReference type="ChEBI" id="CHEBI:597326"/>
    </ligand>
</feature>
<keyword evidence="4" id="KW-0028">Amino-acid biosynthesis</keyword>
<evidence type="ECO:0000256" key="1">
    <source>
        <dbReference type="ARBA" id="ARBA00022576"/>
    </source>
</evidence>
<dbReference type="InterPro" id="IPR015422">
    <property type="entry name" value="PyrdxlP-dep_Trfase_small"/>
</dbReference>
<comment type="similarity">
    <text evidence="4">Belongs to the class-III pyridoxal-phosphate-dependent aminotransferase family. ArgD subfamily.</text>
</comment>
<dbReference type="PANTHER" id="PTHR11986">
    <property type="entry name" value="AMINOTRANSFERASE CLASS III"/>
    <property type="match status" value="1"/>
</dbReference>
<feature type="binding site" evidence="4">
    <location>
        <position position="138"/>
    </location>
    <ligand>
        <name>pyridoxal 5'-phosphate</name>
        <dbReference type="ChEBI" id="CHEBI:597326"/>
    </ligand>
</feature>
<name>A0A1H9KHN8_9GAMM</name>
<dbReference type="InterPro" id="IPR004636">
    <property type="entry name" value="AcOrn/SuccOrn_fam"/>
</dbReference>
<dbReference type="GO" id="GO:0030170">
    <property type="term" value="F:pyridoxal phosphate binding"/>
    <property type="evidence" value="ECO:0007669"/>
    <property type="project" value="InterPro"/>
</dbReference>
<dbReference type="PIRSF" id="PIRSF000521">
    <property type="entry name" value="Transaminase_4ab_Lys_Orn"/>
    <property type="match status" value="1"/>
</dbReference>
<dbReference type="RefSeq" id="WP_093288639.1">
    <property type="nucleotide sequence ID" value="NZ_FOFS01000013.1"/>
</dbReference>
<dbReference type="InterPro" id="IPR015424">
    <property type="entry name" value="PyrdxlP-dep_Trfase"/>
</dbReference>
<dbReference type="InterPro" id="IPR050103">
    <property type="entry name" value="Class-III_PLP-dep_AT"/>
</dbReference>
<dbReference type="Proteomes" id="UP000199233">
    <property type="component" value="Unassembled WGS sequence"/>
</dbReference>
<dbReference type="FunFam" id="3.40.640.10:FF:000004">
    <property type="entry name" value="Acetylornithine aminotransferase"/>
    <property type="match status" value="1"/>
</dbReference>
<comment type="pathway">
    <text evidence="4">Amino-acid biosynthesis; L-arginine biosynthesis; N(2)-acetyl-L-ornithine from L-glutamate: step 4/4.</text>
</comment>